<organism evidence="9 10">
    <name type="scientific">Trichomalopsis sarcophagae</name>
    <dbReference type="NCBI Taxonomy" id="543379"/>
    <lineage>
        <taxon>Eukaryota</taxon>
        <taxon>Metazoa</taxon>
        <taxon>Ecdysozoa</taxon>
        <taxon>Arthropoda</taxon>
        <taxon>Hexapoda</taxon>
        <taxon>Insecta</taxon>
        <taxon>Pterygota</taxon>
        <taxon>Neoptera</taxon>
        <taxon>Endopterygota</taxon>
        <taxon>Hymenoptera</taxon>
        <taxon>Apocrita</taxon>
        <taxon>Proctotrupomorpha</taxon>
        <taxon>Chalcidoidea</taxon>
        <taxon>Pteromalidae</taxon>
        <taxon>Pteromalinae</taxon>
        <taxon>Trichomalopsis</taxon>
    </lineage>
</organism>
<name>A0A232F7L1_9HYME</name>
<feature type="domain" description="C2H2-type" evidence="8">
    <location>
        <begin position="574"/>
        <end position="601"/>
    </location>
</feature>
<dbReference type="InterPro" id="IPR013087">
    <property type="entry name" value="Znf_C2H2_type"/>
</dbReference>
<feature type="domain" description="RING-type" evidence="7">
    <location>
        <begin position="4"/>
        <end position="43"/>
    </location>
</feature>
<feature type="domain" description="C2H2-type" evidence="8">
    <location>
        <begin position="715"/>
        <end position="743"/>
    </location>
</feature>
<keyword evidence="3 5" id="KW-0863">Zinc-finger</keyword>
<keyword evidence="2" id="KW-0677">Repeat</keyword>
<feature type="compositionally biased region" description="Polar residues" evidence="6">
    <location>
        <begin position="882"/>
        <end position="898"/>
    </location>
</feature>
<feature type="compositionally biased region" description="Basic and acidic residues" evidence="6">
    <location>
        <begin position="899"/>
        <end position="913"/>
    </location>
</feature>
<evidence type="ECO:0000313" key="10">
    <source>
        <dbReference type="Proteomes" id="UP000215335"/>
    </source>
</evidence>
<dbReference type="GO" id="GO:0008270">
    <property type="term" value="F:zinc ion binding"/>
    <property type="evidence" value="ECO:0007669"/>
    <property type="project" value="UniProtKB-KW"/>
</dbReference>
<dbReference type="FunFam" id="3.30.160.60:FF:000630">
    <property type="entry name" value="Zinc finger protein 180"/>
    <property type="match status" value="1"/>
</dbReference>
<dbReference type="PANTHER" id="PTHR23226">
    <property type="entry name" value="ZINC FINGER AND SCAN DOMAIN-CONTAINING"/>
    <property type="match status" value="1"/>
</dbReference>
<keyword evidence="10" id="KW-1185">Reference proteome</keyword>
<comment type="caution">
    <text evidence="9">The sequence shown here is derived from an EMBL/GenBank/DDBJ whole genome shotgun (WGS) entry which is preliminary data.</text>
</comment>
<evidence type="ECO:0000256" key="2">
    <source>
        <dbReference type="ARBA" id="ARBA00022737"/>
    </source>
</evidence>
<feature type="compositionally biased region" description="Polar residues" evidence="6">
    <location>
        <begin position="866"/>
        <end position="875"/>
    </location>
</feature>
<feature type="region of interest" description="Disordered" evidence="6">
    <location>
        <begin position="398"/>
        <end position="479"/>
    </location>
</feature>
<evidence type="ECO:0000259" key="7">
    <source>
        <dbReference type="PROSITE" id="PS50089"/>
    </source>
</evidence>
<dbReference type="Gene3D" id="3.30.160.60">
    <property type="entry name" value="Classic Zinc Finger"/>
    <property type="match status" value="6"/>
</dbReference>
<feature type="region of interest" description="Disordered" evidence="6">
    <location>
        <begin position="176"/>
        <end position="195"/>
    </location>
</feature>
<proteinExistence type="predicted"/>
<sequence>MMECPSCGKPTINASTRLIIDTCGHTKCRLCLLQEESGCTICNSRNLEQTASLQATIGSFDYLQPSVPMPTHVSLDSPIKLPVNELPQVIECLDEPFNVKYVIDNTNDKIYKETSSENEKYYEENNKQIYNEARQNVHLAFESTENILSHNGLSVQNELTITNNIINKNIHRKDEEIQTEQSNENSDEQTESVKSSVINTVNKEVATNQSNVTFVLLIDSNSPTRNDSESTVQITNINENEDENEDNNLPHKTPNQLVMYKSPEFRMSDYLLFNKQGESIDLNLFITSPAQSLGSRSPEFRMSDCLLFHRRGDKVYSQLIASPAQPFGSSSPGFRSPDYVLVHKSGDVENDHQLILSPAHSTGYKSPEFRLSDYLIIKNRSDKTTARLIASPIESFDNRVSGSSTVQSNENKTGDFLNKDDEDKENKNNSIKEDTGSDDVIGDDEKKNREKGDIQTKSKKTKKSDTLSSTRKSTRKRKLTAAAKDLEDEVMQNTDVKRRKKNTDWSHIVKLPGNPVSYECTKCKRSFRNFQSKSYHVACILGESPFCCEICGRTFKKRSHFEYHETTHSGKKPFMCQNCQKGFATKSKLDRHMLSHKPQNEFECAECGKKLSTKDNLKTHLALHRNPSFKCQHCPKTFTLKINRKRHEQYCFPNNNRYTCDICSKVFRKDYLLGQHKRRLHRKGKPYSCKVCKRIFLSKSEVARHETIHSDVKAFYCELCDIKFRRKDNLKRHENNHHSSPYEEGYGNVTPISVKEYAAAPSPIPKGRKRQAVDSPELSPKPKRTPKKVKSMDTPSKLKAASSGDVSNAVPVIRGPISIKFPDGSGNITKKLTESLSLEAAIVLNQQIEQRVHAQNSFCNFPGLSRGNSSPVSSSTRRRDSCNNNLNFNDGGSPTSNEAQDRSKQKSREEEFSMQHWRRRTAEFLKSKKKS</sequence>
<dbReference type="Pfam" id="PF00096">
    <property type="entry name" value="zf-C2H2"/>
    <property type="match status" value="3"/>
</dbReference>
<dbReference type="PANTHER" id="PTHR23226:SF385">
    <property type="entry name" value="IP01388P"/>
    <property type="match status" value="1"/>
</dbReference>
<feature type="domain" description="C2H2-type" evidence="8">
    <location>
        <begin position="687"/>
        <end position="714"/>
    </location>
</feature>
<feature type="domain" description="C2H2-type" evidence="8">
    <location>
        <begin position="546"/>
        <end position="573"/>
    </location>
</feature>
<evidence type="ECO:0000256" key="1">
    <source>
        <dbReference type="ARBA" id="ARBA00022723"/>
    </source>
</evidence>
<dbReference type="Proteomes" id="UP000215335">
    <property type="component" value="Unassembled WGS sequence"/>
</dbReference>
<feature type="compositionally biased region" description="Polar residues" evidence="6">
    <location>
        <begin position="398"/>
        <end position="411"/>
    </location>
</feature>
<dbReference type="GO" id="GO:0000981">
    <property type="term" value="F:DNA-binding transcription factor activity, RNA polymerase II-specific"/>
    <property type="evidence" value="ECO:0007669"/>
    <property type="project" value="TreeGrafter"/>
</dbReference>
<dbReference type="PROSITE" id="PS50157">
    <property type="entry name" value="ZINC_FINGER_C2H2_2"/>
    <property type="match status" value="7"/>
</dbReference>
<dbReference type="SUPFAM" id="SSF57667">
    <property type="entry name" value="beta-beta-alpha zinc fingers"/>
    <property type="match status" value="5"/>
</dbReference>
<feature type="compositionally biased region" description="Basic and acidic residues" evidence="6">
    <location>
        <begin position="443"/>
        <end position="456"/>
    </location>
</feature>
<reference evidence="9 10" key="1">
    <citation type="journal article" date="2017" name="Curr. Biol.">
        <title>The Evolution of Venom by Co-option of Single-Copy Genes.</title>
        <authorList>
            <person name="Martinson E.O."/>
            <person name="Mrinalini"/>
            <person name="Kelkar Y.D."/>
            <person name="Chang C.H."/>
            <person name="Werren J.H."/>
        </authorList>
    </citation>
    <scope>NUCLEOTIDE SEQUENCE [LARGE SCALE GENOMIC DNA]</scope>
    <source>
        <strain evidence="9 10">Alberta</strain>
        <tissue evidence="9">Whole body</tissue>
    </source>
</reference>
<dbReference type="Pfam" id="PF13912">
    <property type="entry name" value="zf-C2H2_6"/>
    <property type="match status" value="1"/>
</dbReference>
<protein>
    <recommendedName>
        <fullName evidence="11">Protein krueppel</fullName>
    </recommendedName>
</protein>
<feature type="compositionally biased region" description="Basic and acidic residues" evidence="6">
    <location>
        <begin position="417"/>
        <end position="435"/>
    </location>
</feature>
<dbReference type="EMBL" id="NNAY01000716">
    <property type="protein sequence ID" value="OXU26831.1"/>
    <property type="molecule type" value="Genomic_DNA"/>
</dbReference>
<dbReference type="PROSITE" id="PS00028">
    <property type="entry name" value="ZINC_FINGER_C2H2_1"/>
    <property type="match status" value="6"/>
</dbReference>
<feature type="compositionally biased region" description="Basic and acidic residues" evidence="6">
    <location>
        <begin position="920"/>
        <end position="931"/>
    </location>
</feature>
<feature type="domain" description="C2H2-type" evidence="8">
    <location>
        <begin position="602"/>
        <end position="629"/>
    </location>
</feature>
<feature type="region of interest" description="Disordered" evidence="6">
    <location>
        <begin position="760"/>
        <end position="806"/>
    </location>
</feature>
<dbReference type="InterPro" id="IPR001841">
    <property type="entry name" value="Znf_RING"/>
</dbReference>
<dbReference type="SMART" id="SM00355">
    <property type="entry name" value="ZnF_C2H2"/>
    <property type="match status" value="8"/>
</dbReference>
<feature type="region of interest" description="Disordered" evidence="6">
    <location>
        <begin position="860"/>
        <end position="931"/>
    </location>
</feature>
<feature type="domain" description="C2H2-type" evidence="8">
    <location>
        <begin position="658"/>
        <end position="686"/>
    </location>
</feature>
<keyword evidence="1" id="KW-0479">Metal-binding</keyword>
<evidence type="ECO:0000313" key="9">
    <source>
        <dbReference type="EMBL" id="OXU26831.1"/>
    </source>
</evidence>
<dbReference type="STRING" id="543379.A0A232F7L1"/>
<evidence type="ECO:0000256" key="5">
    <source>
        <dbReference type="PROSITE-ProRule" id="PRU00042"/>
    </source>
</evidence>
<feature type="domain" description="C2H2-type" evidence="8">
    <location>
        <begin position="518"/>
        <end position="545"/>
    </location>
</feature>
<evidence type="ECO:0000256" key="6">
    <source>
        <dbReference type="SAM" id="MobiDB-lite"/>
    </source>
</evidence>
<dbReference type="PROSITE" id="PS50089">
    <property type="entry name" value="ZF_RING_2"/>
    <property type="match status" value="1"/>
</dbReference>
<dbReference type="AlphaFoldDB" id="A0A232F7L1"/>
<evidence type="ECO:0008006" key="11">
    <source>
        <dbReference type="Google" id="ProtNLM"/>
    </source>
</evidence>
<dbReference type="GO" id="GO:0005634">
    <property type="term" value="C:nucleus"/>
    <property type="evidence" value="ECO:0007669"/>
    <property type="project" value="UniProtKB-SubCell"/>
</dbReference>
<gene>
    <name evidence="9" type="ORF">TSAR_011932</name>
</gene>
<dbReference type="CDD" id="cd08368">
    <property type="entry name" value="LIM"/>
    <property type="match status" value="1"/>
</dbReference>
<dbReference type="OrthoDB" id="6077919at2759"/>
<evidence type="ECO:0000256" key="3">
    <source>
        <dbReference type="ARBA" id="ARBA00022771"/>
    </source>
</evidence>
<dbReference type="GO" id="GO:0000978">
    <property type="term" value="F:RNA polymerase II cis-regulatory region sequence-specific DNA binding"/>
    <property type="evidence" value="ECO:0007669"/>
    <property type="project" value="TreeGrafter"/>
</dbReference>
<keyword evidence="4" id="KW-0862">Zinc</keyword>
<accession>A0A232F7L1</accession>
<evidence type="ECO:0000259" key="8">
    <source>
        <dbReference type="PROSITE" id="PS50157"/>
    </source>
</evidence>
<dbReference type="InterPro" id="IPR036236">
    <property type="entry name" value="Znf_C2H2_sf"/>
</dbReference>
<evidence type="ECO:0000256" key="4">
    <source>
        <dbReference type="ARBA" id="ARBA00022833"/>
    </source>
</evidence>